<evidence type="ECO:0000256" key="2">
    <source>
        <dbReference type="ARBA" id="ARBA00013064"/>
    </source>
</evidence>
<dbReference type="Gene3D" id="3.90.190.10">
    <property type="entry name" value="Protein tyrosine phosphatase superfamily"/>
    <property type="match status" value="1"/>
</dbReference>
<keyword evidence="7" id="KW-1185">Reference proteome</keyword>
<accession>A0A7D5GKT5</accession>
<dbReference type="InterPro" id="IPR000340">
    <property type="entry name" value="Dual-sp_phosphatase_cat-dom"/>
</dbReference>
<gene>
    <name evidence="6" type="ORF">HUG10_20905</name>
</gene>
<dbReference type="InterPro" id="IPR029021">
    <property type="entry name" value="Prot-tyrosine_phosphatase-like"/>
</dbReference>
<dbReference type="CDD" id="cd14498">
    <property type="entry name" value="DSP"/>
    <property type="match status" value="1"/>
</dbReference>
<dbReference type="Pfam" id="PF00782">
    <property type="entry name" value="DSPc"/>
    <property type="match status" value="1"/>
</dbReference>
<dbReference type="EMBL" id="CP058532">
    <property type="protein sequence ID" value="QLG30051.1"/>
    <property type="molecule type" value="Genomic_DNA"/>
</dbReference>
<protein>
    <recommendedName>
        <fullName evidence="2">protein-tyrosine-phosphatase</fullName>
        <ecNumber evidence="2">3.1.3.48</ecNumber>
    </recommendedName>
</protein>
<dbReference type="Proteomes" id="UP000509750">
    <property type="component" value="Plasmid unnamed3"/>
</dbReference>
<dbReference type="GO" id="GO:0008138">
    <property type="term" value="F:protein tyrosine/serine/threonine phosphatase activity"/>
    <property type="evidence" value="ECO:0007669"/>
    <property type="project" value="TreeGrafter"/>
</dbReference>
<dbReference type="InterPro" id="IPR016130">
    <property type="entry name" value="Tyr_Pase_AS"/>
</dbReference>
<dbReference type="OrthoDB" id="275339at2157"/>
<dbReference type="PROSITE" id="PS00383">
    <property type="entry name" value="TYR_PHOSPHATASE_1"/>
    <property type="match status" value="1"/>
</dbReference>
<dbReference type="RefSeq" id="WP_179171625.1">
    <property type="nucleotide sequence ID" value="NZ_CP058532.1"/>
</dbReference>
<sequence>MDRLTDSLWIGDIQDARTRPLADLGIDHVVTVCQNRVDDNLPDSMAYTHIDIDDGPHDYEEFKRGVDTVVEAIDNGETVFVHCHAGMSRSTCTCTAAIAVRRGLKWTEAVQFMHDRYHRMMPSVELARSGGRYVLDHMAATR</sequence>
<keyword evidence="6" id="KW-0614">Plasmid</keyword>
<name>A0A7D5GKT5_9EURY</name>
<keyword evidence="4" id="KW-0904">Protein phosphatase</keyword>
<evidence type="ECO:0000256" key="3">
    <source>
        <dbReference type="ARBA" id="ARBA00022801"/>
    </source>
</evidence>
<dbReference type="EC" id="3.1.3.48" evidence="2"/>
<dbReference type="PANTHER" id="PTHR45848:SF4">
    <property type="entry name" value="DUAL SPECIFICITY PROTEIN PHOSPHATASE 12"/>
    <property type="match status" value="1"/>
</dbReference>
<dbReference type="SMART" id="SM00195">
    <property type="entry name" value="DSPc"/>
    <property type="match status" value="1"/>
</dbReference>
<feature type="domain" description="Tyrosine specific protein phosphatases" evidence="5">
    <location>
        <begin position="60"/>
        <end position="128"/>
    </location>
</feature>
<dbReference type="InterPro" id="IPR020422">
    <property type="entry name" value="TYR_PHOSPHATASE_DUAL_dom"/>
</dbReference>
<dbReference type="InterPro" id="IPR000387">
    <property type="entry name" value="Tyr_Pase_dom"/>
</dbReference>
<organism evidence="6 7">
    <name type="scientific">Halorarum halophilum</name>
    <dbReference type="NCBI Taxonomy" id="2743090"/>
    <lineage>
        <taxon>Archaea</taxon>
        <taxon>Methanobacteriati</taxon>
        <taxon>Methanobacteriota</taxon>
        <taxon>Stenosarchaea group</taxon>
        <taxon>Halobacteria</taxon>
        <taxon>Halobacteriales</taxon>
        <taxon>Haloferacaceae</taxon>
        <taxon>Halorarum</taxon>
    </lineage>
</organism>
<evidence type="ECO:0000256" key="1">
    <source>
        <dbReference type="ARBA" id="ARBA00008601"/>
    </source>
</evidence>
<reference evidence="6 7" key="1">
    <citation type="submission" date="2020-07" db="EMBL/GenBank/DDBJ databases">
        <title>Gai3-2, isolated from salt lake.</title>
        <authorList>
            <person name="Cui H."/>
            <person name="Shi X."/>
        </authorList>
    </citation>
    <scope>NUCLEOTIDE SEQUENCE [LARGE SCALE GENOMIC DNA]</scope>
    <source>
        <strain evidence="6 7">Gai3-2</strain>
        <plasmid evidence="6 7">unnamed3</plasmid>
    </source>
</reference>
<dbReference type="PROSITE" id="PS50056">
    <property type="entry name" value="TYR_PHOSPHATASE_2"/>
    <property type="match status" value="1"/>
</dbReference>
<evidence type="ECO:0000313" key="6">
    <source>
        <dbReference type="EMBL" id="QLG30051.1"/>
    </source>
</evidence>
<dbReference type="PANTHER" id="PTHR45848">
    <property type="entry name" value="DUAL SPECIFICITY PROTEIN PHOSPHATASE 12 FAMILY MEMBER"/>
    <property type="match status" value="1"/>
</dbReference>
<evidence type="ECO:0000313" key="7">
    <source>
        <dbReference type="Proteomes" id="UP000509750"/>
    </source>
</evidence>
<dbReference type="GO" id="GO:0004725">
    <property type="term" value="F:protein tyrosine phosphatase activity"/>
    <property type="evidence" value="ECO:0007669"/>
    <property type="project" value="UniProtKB-EC"/>
</dbReference>
<geneLocation type="plasmid" evidence="6 7">
    <name>unnamed3</name>
</geneLocation>
<comment type="similarity">
    <text evidence="1">Belongs to the protein-tyrosine phosphatase family. Non-receptor class dual specificity subfamily.</text>
</comment>
<dbReference type="SUPFAM" id="SSF52799">
    <property type="entry name" value="(Phosphotyrosine protein) phosphatases II"/>
    <property type="match status" value="1"/>
</dbReference>
<dbReference type="GeneID" id="56031348"/>
<evidence type="ECO:0000259" key="5">
    <source>
        <dbReference type="PROSITE" id="PS50056"/>
    </source>
</evidence>
<dbReference type="AlphaFoldDB" id="A0A7D5GKT5"/>
<dbReference type="KEGG" id="halg:HUG10_20905"/>
<proteinExistence type="inferred from homology"/>
<keyword evidence="3" id="KW-0378">Hydrolase</keyword>
<evidence type="ECO:0000256" key="4">
    <source>
        <dbReference type="ARBA" id="ARBA00022912"/>
    </source>
</evidence>